<dbReference type="RefSeq" id="WP_260727877.1">
    <property type="nucleotide sequence ID" value="NZ_BAAABS010000033.1"/>
</dbReference>
<keyword evidence="2" id="KW-1185">Reference proteome</keyword>
<protein>
    <submittedName>
        <fullName evidence="1">Type IV toxin-antitoxin system AbiEi family antitoxin domain-containing protein</fullName>
    </submittedName>
</protein>
<reference evidence="1" key="1">
    <citation type="submission" date="2021-04" db="EMBL/GenBank/DDBJ databases">
        <title>Biosynthetic gene clusters of Dactylosporangioum roseum.</title>
        <authorList>
            <person name="Hartkoorn R.C."/>
            <person name="Beaudoing E."/>
            <person name="Hot D."/>
            <person name="Moureu S."/>
        </authorList>
    </citation>
    <scope>NUCLEOTIDE SEQUENCE</scope>
    <source>
        <strain evidence="1">NRRL B-16295</strain>
    </source>
</reference>
<dbReference type="Proteomes" id="UP001058271">
    <property type="component" value="Chromosome"/>
</dbReference>
<gene>
    <name evidence="1" type="ORF">Drose_09860</name>
</gene>
<evidence type="ECO:0000313" key="2">
    <source>
        <dbReference type="Proteomes" id="UP001058271"/>
    </source>
</evidence>
<proteinExistence type="predicted"/>
<sequence length="314" mass="35506">MTRLGEVARQQAGVVSRAQALEVGLTPGAIRAHLRAGRWSAVYQGIYRTFTGAVPRRARLWAVLLRAGPTAVLSHQTAAELSGLLAEPCDPVHVTIPLSRRVRVIPGAVLHRSARLEHARQPGPDLRRTRVEETVIDLAISARKHEVAIGWITRACGRRLTTPDRIRAAITRRPRVRWRRLLLAVVDDTADGCHSVLERRFLRDVEHDHRLPRGRRQKVPPQKSGRRRYRDVAYDDFGTVVELDGRAYHPEERRSEDRQRDNEAAAAAIRTLRYGWSDVATPCAVAVQVVRALRSGGWRGRPRRCRRVECVVRP</sequence>
<dbReference type="EMBL" id="CP073721">
    <property type="protein sequence ID" value="UWZ38510.1"/>
    <property type="molecule type" value="Genomic_DNA"/>
</dbReference>
<accession>A0ABY5Z8U9</accession>
<evidence type="ECO:0000313" key="1">
    <source>
        <dbReference type="EMBL" id="UWZ38510.1"/>
    </source>
</evidence>
<organism evidence="1 2">
    <name type="scientific">Dactylosporangium roseum</name>
    <dbReference type="NCBI Taxonomy" id="47989"/>
    <lineage>
        <taxon>Bacteria</taxon>
        <taxon>Bacillati</taxon>
        <taxon>Actinomycetota</taxon>
        <taxon>Actinomycetes</taxon>
        <taxon>Micromonosporales</taxon>
        <taxon>Micromonosporaceae</taxon>
        <taxon>Dactylosporangium</taxon>
    </lineage>
</organism>
<name>A0ABY5Z8U9_9ACTN</name>